<name>A0A0M4LGQ9_9GAMM</name>
<proteinExistence type="predicted"/>
<organism evidence="1 2">
    <name type="scientific">Candidatus Pseudothioglobus singularis PS1</name>
    <dbReference type="NCBI Taxonomy" id="1125411"/>
    <lineage>
        <taxon>Bacteria</taxon>
        <taxon>Pseudomonadati</taxon>
        <taxon>Pseudomonadota</taxon>
        <taxon>Gammaproteobacteria</taxon>
        <taxon>Candidatus Pseudothioglobaceae</taxon>
        <taxon>Candidatus Pseudothioglobus</taxon>
    </lineage>
</organism>
<dbReference type="InterPro" id="IPR007481">
    <property type="entry name" value="SspB"/>
</dbReference>
<dbReference type="PANTHER" id="PTHR37486">
    <property type="entry name" value="STRINGENT STARVATION PROTEIN B"/>
    <property type="match status" value="1"/>
</dbReference>
<dbReference type="OrthoDB" id="9797358at2"/>
<dbReference type="RefSeq" id="WP_053820755.1">
    <property type="nucleotide sequence ID" value="NZ_CP006911.1"/>
</dbReference>
<dbReference type="Gene3D" id="2.30.30.220">
    <property type="entry name" value="SspB-like"/>
    <property type="match status" value="1"/>
</dbReference>
<dbReference type="Pfam" id="PF04386">
    <property type="entry name" value="SspB"/>
    <property type="match status" value="1"/>
</dbReference>
<protein>
    <submittedName>
        <fullName evidence="1">Starvation protein B</fullName>
    </submittedName>
</protein>
<dbReference type="EMBL" id="CP006911">
    <property type="protein sequence ID" value="ALE02580.1"/>
    <property type="molecule type" value="Genomic_DNA"/>
</dbReference>
<accession>A0A0M4LGQ9</accession>
<dbReference type="GO" id="GO:0005829">
    <property type="term" value="C:cytosol"/>
    <property type="evidence" value="ECO:0007669"/>
    <property type="project" value="TreeGrafter"/>
</dbReference>
<dbReference type="PANTHER" id="PTHR37486:SF1">
    <property type="entry name" value="STRINGENT STARVATION PROTEIN B"/>
    <property type="match status" value="1"/>
</dbReference>
<dbReference type="AlphaFoldDB" id="A0A0M4LGQ9"/>
<dbReference type="Proteomes" id="UP000068905">
    <property type="component" value="Chromosome"/>
</dbReference>
<keyword evidence="2" id="KW-1185">Reference proteome</keyword>
<gene>
    <name evidence="1" type="ORF">W908_08735</name>
</gene>
<dbReference type="PIRSF" id="PIRSF005276">
    <property type="entry name" value="SspB"/>
    <property type="match status" value="1"/>
</dbReference>
<evidence type="ECO:0000313" key="2">
    <source>
        <dbReference type="Proteomes" id="UP000068905"/>
    </source>
</evidence>
<dbReference type="SUPFAM" id="SSF101738">
    <property type="entry name" value="SspB-like"/>
    <property type="match status" value="1"/>
</dbReference>
<dbReference type="InterPro" id="IPR036760">
    <property type="entry name" value="SspB-like_sf"/>
</dbReference>
<sequence length="119" mass="13066">MPGVIPYLIRAYCNWIEDNNLTPYVLVRAKSKGLSIPDGFENNGKIVLNISASATADRLINNEIISFKARFNGKSQKIIVPCEAVMSIYANENGEGMLFDNKGISSDKGDKKPSLTILD</sequence>
<dbReference type="GO" id="GO:0005840">
    <property type="term" value="C:ribosome"/>
    <property type="evidence" value="ECO:0007669"/>
    <property type="project" value="TreeGrafter"/>
</dbReference>
<dbReference type="STRING" id="1125411.W908_08735"/>
<dbReference type="KEGG" id="tsn:W908_08735"/>
<dbReference type="GO" id="GO:0045732">
    <property type="term" value="P:positive regulation of protein catabolic process"/>
    <property type="evidence" value="ECO:0007669"/>
    <property type="project" value="TreeGrafter"/>
</dbReference>
<evidence type="ECO:0000313" key="1">
    <source>
        <dbReference type="EMBL" id="ALE02580.1"/>
    </source>
</evidence>
<dbReference type="PATRIC" id="fig|1125411.7.peg.1715"/>
<reference evidence="1 2" key="1">
    <citation type="journal article" date="2015" name="Genome Announc.">
        <title>Genome Sequence of 'Candidatus Thioglobus singularis' Strain PS1, a Mixotroph from the SUP05 Clade of Marine Gammaproteobacteria.</title>
        <authorList>
            <person name="Marshall K.T."/>
            <person name="Morris R.M."/>
        </authorList>
    </citation>
    <scope>NUCLEOTIDE SEQUENCE [LARGE SCALE GENOMIC DNA]</scope>
    <source>
        <strain evidence="1 2">PS1</strain>
    </source>
</reference>